<organism evidence="2">
    <name type="scientific">Oppiella nova</name>
    <dbReference type="NCBI Taxonomy" id="334625"/>
    <lineage>
        <taxon>Eukaryota</taxon>
        <taxon>Metazoa</taxon>
        <taxon>Ecdysozoa</taxon>
        <taxon>Arthropoda</taxon>
        <taxon>Chelicerata</taxon>
        <taxon>Arachnida</taxon>
        <taxon>Acari</taxon>
        <taxon>Acariformes</taxon>
        <taxon>Sarcoptiformes</taxon>
        <taxon>Oribatida</taxon>
        <taxon>Brachypylina</taxon>
        <taxon>Oppioidea</taxon>
        <taxon>Oppiidae</taxon>
        <taxon>Oppiella</taxon>
    </lineage>
</organism>
<dbReference type="AlphaFoldDB" id="A0A7R9LLI5"/>
<protein>
    <submittedName>
        <fullName evidence="2">Uncharacterized protein</fullName>
    </submittedName>
</protein>
<evidence type="ECO:0000256" key="1">
    <source>
        <dbReference type="SAM" id="MobiDB-lite"/>
    </source>
</evidence>
<evidence type="ECO:0000313" key="2">
    <source>
        <dbReference type="EMBL" id="CAD7643710.1"/>
    </source>
</evidence>
<gene>
    <name evidence="2" type="ORF">ONB1V03_LOCUS4278</name>
</gene>
<dbReference type="EMBL" id="CAJPVJ010001444">
    <property type="protein sequence ID" value="CAG2164729.1"/>
    <property type="molecule type" value="Genomic_DNA"/>
</dbReference>
<accession>A0A7R9LLI5</accession>
<feature type="compositionally biased region" description="Polar residues" evidence="1">
    <location>
        <begin position="143"/>
        <end position="155"/>
    </location>
</feature>
<keyword evidence="3" id="KW-1185">Reference proteome</keyword>
<dbReference type="EMBL" id="OC916269">
    <property type="protein sequence ID" value="CAD7643710.1"/>
    <property type="molecule type" value="Genomic_DNA"/>
</dbReference>
<reference evidence="2" key="1">
    <citation type="submission" date="2020-11" db="EMBL/GenBank/DDBJ databases">
        <authorList>
            <person name="Tran Van P."/>
        </authorList>
    </citation>
    <scope>NUCLEOTIDE SEQUENCE</scope>
</reference>
<name>A0A7R9LLI5_9ACAR</name>
<sequence>MQDVVPIELTSSEPKECQEINMNAIQNTSTTNATNISQSNGLYQTVVANNQIQELASEPPTINTDFNSNSLSSDSPLISPGSLQYLVADLFASIEANNTYHRKRKLQDMPQNTGTHTKLMAIECQSYDRSNRKDGSVNHGAQLKTTITKGLTQKAYNRKGLKPKRSKPQKA</sequence>
<dbReference type="Proteomes" id="UP000728032">
    <property type="component" value="Unassembled WGS sequence"/>
</dbReference>
<feature type="compositionally biased region" description="Basic residues" evidence="1">
    <location>
        <begin position="156"/>
        <end position="171"/>
    </location>
</feature>
<proteinExistence type="predicted"/>
<evidence type="ECO:0000313" key="3">
    <source>
        <dbReference type="Proteomes" id="UP000728032"/>
    </source>
</evidence>
<feature type="region of interest" description="Disordered" evidence="1">
    <location>
        <begin position="130"/>
        <end position="171"/>
    </location>
</feature>